<accession>A0A9X3F4H0</accession>
<reference evidence="2" key="1">
    <citation type="submission" date="2022-11" db="EMBL/GenBank/DDBJ databases">
        <title>Marilongibacter aestuarii gen. nov., sp. nov., isolated from tidal flat sediment.</title>
        <authorList>
            <person name="Jiayan W."/>
        </authorList>
    </citation>
    <scope>NUCLEOTIDE SEQUENCE</scope>
    <source>
        <strain evidence="2">Z1-6</strain>
    </source>
</reference>
<dbReference type="SUPFAM" id="SSF54913">
    <property type="entry name" value="GlnB-like"/>
    <property type="match status" value="1"/>
</dbReference>
<proteinExistence type="predicted"/>
<dbReference type="Pfam" id="PF09413">
    <property type="entry name" value="DUF2007"/>
    <property type="match status" value="1"/>
</dbReference>
<protein>
    <submittedName>
        <fullName evidence="2">DUF2007 domain-containing protein</fullName>
    </submittedName>
</protein>
<dbReference type="RefSeq" id="WP_343332009.1">
    <property type="nucleotide sequence ID" value="NZ_JAPOHD010000009.1"/>
</dbReference>
<gene>
    <name evidence="2" type="ORF">OU798_04925</name>
</gene>
<evidence type="ECO:0000313" key="3">
    <source>
        <dbReference type="Proteomes" id="UP001145087"/>
    </source>
</evidence>
<feature type="domain" description="DUF2007" evidence="1">
    <location>
        <begin position="22"/>
        <end position="74"/>
    </location>
</feature>
<dbReference type="Proteomes" id="UP001145087">
    <property type="component" value="Unassembled WGS sequence"/>
</dbReference>
<dbReference type="InterPro" id="IPR011322">
    <property type="entry name" value="N-reg_PII-like_a/b"/>
</dbReference>
<organism evidence="2 3">
    <name type="scientific">Draconibacterium aestuarii</name>
    <dbReference type="NCBI Taxonomy" id="2998507"/>
    <lineage>
        <taxon>Bacteria</taxon>
        <taxon>Pseudomonadati</taxon>
        <taxon>Bacteroidota</taxon>
        <taxon>Bacteroidia</taxon>
        <taxon>Marinilabiliales</taxon>
        <taxon>Prolixibacteraceae</taxon>
        <taxon>Draconibacterium</taxon>
    </lineage>
</organism>
<evidence type="ECO:0000313" key="2">
    <source>
        <dbReference type="EMBL" id="MCY1719672.1"/>
    </source>
</evidence>
<keyword evidence="3" id="KW-1185">Reference proteome</keyword>
<comment type="caution">
    <text evidence="2">The sequence shown here is derived from an EMBL/GenBank/DDBJ whole genome shotgun (WGS) entry which is preliminary data.</text>
</comment>
<dbReference type="InterPro" id="IPR018551">
    <property type="entry name" value="DUF2007"/>
</dbReference>
<name>A0A9X3F4H0_9BACT</name>
<dbReference type="EMBL" id="JAPOHD010000009">
    <property type="protein sequence ID" value="MCY1719672.1"/>
    <property type="molecule type" value="Genomic_DNA"/>
</dbReference>
<evidence type="ECO:0000259" key="1">
    <source>
        <dbReference type="Pfam" id="PF09413"/>
    </source>
</evidence>
<sequence length="76" mass="8602">MNRPVTVATFTSNFDMKYLLFKEMLDEAGIQYMLVNEITSTVDGIYKGSPSNIGIELRVLEENVNEALEILNSIKE</sequence>
<dbReference type="AlphaFoldDB" id="A0A9X3F4H0"/>